<name>A0A158JYM3_9BURK</name>
<dbReference type="EMBL" id="FCOK02000146">
    <property type="protein sequence ID" value="SAL74002.1"/>
    <property type="molecule type" value="Genomic_DNA"/>
</dbReference>
<accession>A0A158JYM3</accession>
<reference evidence="1 2" key="1">
    <citation type="submission" date="2016-01" db="EMBL/GenBank/DDBJ databases">
        <authorList>
            <person name="Oliw E.H."/>
        </authorList>
    </citation>
    <scope>NUCLEOTIDE SEQUENCE [LARGE SCALE GENOMIC DNA]</scope>
    <source>
        <strain evidence="1">LMG 27134</strain>
    </source>
</reference>
<proteinExistence type="predicted"/>
<dbReference type="Proteomes" id="UP000054683">
    <property type="component" value="Unassembled WGS sequence"/>
</dbReference>
<sequence length="143" mass="15698">MTLAETGLVVGMAKDVALAVARVVTALVARKGLNNWIRELGGRTKFEAALALMRASYSLREALFNCRAPLVVAAEFPAGYKQGGINPSAKDEVNAWNHVFKHRWSHVATSLKEFDTRRLEVEAIWGADAREATQRLSCCVSIL</sequence>
<protein>
    <submittedName>
        <fullName evidence="1">Uncharacterized protein</fullName>
    </submittedName>
</protein>
<evidence type="ECO:0000313" key="2">
    <source>
        <dbReference type="Proteomes" id="UP000054683"/>
    </source>
</evidence>
<evidence type="ECO:0000313" key="1">
    <source>
        <dbReference type="EMBL" id="SAL74002.1"/>
    </source>
</evidence>
<dbReference type="AlphaFoldDB" id="A0A158JYM3"/>
<gene>
    <name evidence="1" type="ORF">AWB69_09117</name>
</gene>
<organism evidence="1 2">
    <name type="scientific">Caballeronia udeis</name>
    <dbReference type="NCBI Taxonomy" id="1232866"/>
    <lineage>
        <taxon>Bacteria</taxon>
        <taxon>Pseudomonadati</taxon>
        <taxon>Pseudomonadota</taxon>
        <taxon>Betaproteobacteria</taxon>
        <taxon>Burkholderiales</taxon>
        <taxon>Burkholderiaceae</taxon>
        <taxon>Caballeronia</taxon>
    </lineage>
</organism>